<organism evidence="2 3">
    <name type="scientific">Glomerella acutata</name>
    <name type="common">Colletotrichum acutatum</name>
    <dbReference type="NCBI Taxonomy" id="27357"/>
    <lineage>
        <taxon>Eukaryota</taxon>
        <taxon>Fungi</taxon>
        <taxon>Dikarya</taxon>
        <taxon>Ascomycota</taxon>
        <taxon>Pezizomycotina</taxon>
        <taxon>Sordariomycetes</taxon>
        <taxon>Hypocreomycetidae</taxon>
        <taxon>Glomerellales</taxon>
        <taxon>Glomerellaceae</taxon>
        <taxon>Colletotrichum</taxon>
        <taxon>Colletotrichum acutatum species complex</taxon>
    </lineage>
</organism>
<gene>
    <name evidence="2" type="ORF">BDZ83DRAFT_773779</name>
</gene>
<proteinExistence type="predicted"/>
<keyword evidence="3" id="KW-1185">Reference proteome</keyword>
<dbReference type="GeneID" id="85399305"/>
<protein>
    <submittedName>
        <fullName evidence="2">Uncharacterized protein</fullName>
    </submittedName>
</protein>
<evidence type="ECO:0000313" key="3">
    <source>
        <dbReference type="Proteomes" id="UP001244207"/>
    </source>
</evidence>
<name>A0AAD8ULW8_GLOAC</name>
<dbReference type="EMBL" id="JAHMHS010000030">
    <property type="protein sequence ID" value="KAK1726707.1"/>
    <property type="molecule type" value="Genomic_DNA"/>
</dbReference>
<comment type="caution">
    <text evidence="2">The sequence shown here is derived from an EMBL/GenBank/DDBJ whole genome shotgun (WGS) entry which is preliminary data.</text>
</comment>
<dbReference type="Proteomes" id="UP001244207">
    <property type="component" value="Unassembled WGS sequence"/>
</dbReference>
<reference evidence="2" key="1">
    <citation type="submission" date="2021-12" db="EMBL/GenBank/DDBJ databases">
        <title>Comparative genomics, transcriptomics and evolutionary studies reveal genomic signatures of adaptation to plant cell wall in hemibiotrophic fungi.</title>
        <authorList>
            <consortium name="DOE Joint Genome Institute"/>
            <person name="Baroncelli R."/>
            <person name="Diaz J.F."/>
            <person name="Benocci T."/>
            <person name="Peng M."/>
            <person name="Battaglia E."/>
            <person name="Haridas S."/>
            <person name="Andreopoulos W."/>
            <person name="Labutti K."/>
            <person name="Pangilinan J."/>
            <person name="Floch G.L."/>
            <person name="Makela M.R."/>
            <person name="Henrissat B."/>
            <person name="Grigoriev I.V."/>
            <person name="Crouch J.A."/>
            <person name="De Vries R.P."/>
            <person name="Sukno S.A."/>
            <person name="Thon M.R."/>
        </authorList>
    </citation>
    <scope>NUCLEOTIDE SEQUENCE</scope>
    <source>
        <strain evidence="2">CBS 112980</strain>
    </source>
</reference>
<dbReference type="RefSeq" id="XP_060366762.1">
    <property type="nucleotide sequence ID" value="XM_060515407.1"/>
</dbReference>
<evidence type="ECO:0000313" key="2">
    <source>
        <dbReference type="EMBL" id="KAK1726707.1"/>
    </source>
</evidence>
<sequence length="215" mass="24291">MALGETMNEQERFFLEKLAAASGYPDSLFYQDERRAARKARAEHYAERKHQVFDEDLGRRKGNPLIIIDFGTGGSASPAEAAGDIEIDEVSSEERSGKKANLHIIRNIEKLRNKLCWPDPKQGTWEPGYLKKDPPLRVIAHVAYLAAAKPQRRRAAGDPNLPPDSGSLPDLRHQRWRLLELRQQHELRGLQRLYEDPLGPWSTAAHQLGGAGSQW</sequence>
<evidence type="ECO:0000256" key="1">
    <source>
        <dbReference type="SAM" id="MobiDB-lite"/>
    </source>
</evidence>
<feature type="region of interest" description="Disordered" evidence="1">
    <location>
        <begin position="149"/>
        <end position="169"/>
    </location>
</feature>
<dbReference type="AlphaFoldDB" id="A0AAD8ULW8"/>
<accession>A0AAD8ULW8</accession>